<accession>A0A8H5GA06</accession>
<evidence type="ECO:0000313" key="1">
    <source>
        <dbReference type="EMBL" id="KAF5361128.1"/>
    </source>
</evidence>
<dbReference type="OrthoDB" id="2960898at2759"/>
<dbReference type="Proteomes" id="UP000559256">
    <property type="component" value="Unassembled WGS sequence"/>
</dbReference>
<organism evidence="1 2">
    <name type="scientific">Tetrapyrgos nigripes</name>
    <dbReference type="NCBI Taxonomy" id="182062"/>
    <lineage>
        <taxon>Eukaryota</taxon>
        <taxon>Fungi</taxon>
        <taxon>Dikarya</taxon>
        <taxon>Basidiomycota</taxon>
        <taxon>Agaricomycotina</taxon>
        <taxon>Agaricomycetes</taxon>
        <taxon>Agaricomycetidae</taxon>
        <taxon>Agaricales</taxon>
        <taxon>Marasmiineae</taxon>
        <taxon>Marasmiaceae</taxon>
        <taxon>Tetrapyrgos</taxon>
    </lineage>
</organism>
<protein>
    <recommendedName>
        <fullName evidence="3">F-box domain-containing protein</fullName>
    </recommendedName>
</protein>
<gene>
    <name evidence="1" type="ORF">D9758_009053</name>
</gene>
<name>A0A8H5GA06_9AGAR</name>
<dbReference type="EMBL" id="JAACJM010000042">
    <property type="protein sequence ID" value="KAF5361128.1"/>
    <property type="molecule type" value="Genomic_DNA"/>
</dbReference>
<dbReference type="Gene3D" id="3.80.10.10">
    <property type="entry name" value="Ribonuclease Inhibitor"/>
    <property type="match status" value="1"/>
</dbReference>
<evidence type="ECO:0008006" key="3">
    <source>
        <dbReference type="Google" id="ProtNLM"/>
    </source>
</evidence>
<proteinExistence type="predicted"/>
<reference evidence="1 2" key="1">
    <citation type="journal article" date="2020" name="ISME J.">
        <title>Uncovering the hidden diversity of litter-decomposition mechanisms in mushroom-forming fungi.</title>
        <authorList>
            <person name="Floudas D."/>
            <person name="Bentzer J."/>
            <person name="Ahren D."/>
            <person name="Johansson T."/>
            <person name="Persson P."/>
            <person name="Tunlid A."/>
        </authorList>
    </citation>
    <scope>NUCLEOTIDE SEQUENCE [LARGE SCALE GENOMIC DNA]</scope>
    <source>
        <strain evidence="1 2">CBS 291.85</strain>
    </source>
</reference>
<evidence type="ECO:0000313" key="2">
    <source>
        <dbReference type="Proteomes" id="UP000559256"/>
    </source>
</evidence>
<comment type="caution">
    <text evidence="1">The sequence shown here is derived from an EMBL/GenBank/DDBJ whole genome shotgun (WGS) entry which is preliminary data.</text>
</comment>
<dbReference type="SUPFAM" id="SSF52047">
    <property type="entry name" value="RNI-like"/>
    <property type="match status" value="1"/>
</dbReference>
<sequence length="419" mass="48046">MDTLSSDSLDLPQEIVDQVIDDVQDDPPTLKSCSLVSRIWLPRARTHLFREIKLLPNKEERDSDNVENFRARLQTLLAATSSSRILPALTDVTRVLTIDLSRLYSSTEVLNGLLSHFPFTNLTELSLRGSPDFPFQQTPLGCHLRKNPQLVSVKLTAMMFNNIIDFLELFTKMSSHTELRSLSLGYIYMNHRPEEMRDGLKQFNLSLPSLSRHRPRLGCLQLGAVWGMPDLLTEPLFTHSHSIFDLSSLHTLDIQSFGSLGRYSGLCDAIGRNITTLKLCFGKHNLNPSPDTWTSFKKLRRLQFLILHDQDREVITKFSQLISQALPLLPRLQHFAFGFYFYQTPNSYDFPEPFWNDLSTELDPILAELPAKNEWLKDVTVNVPPEYNPGEETLRTFFRHAYSLGLLNFCFDVLAYPLL</sequence>
<dbReference type="InterPro" id="IPR032675">
    <property type="entry name" value="LRR_dom_sf"/>
</dbReference>
<dbReference type="AlphaFoldDB" id="A0A8H5GA06"/>
<keyword evidence="2" id="KW-1185">Reference proteome</keyword>